<dbReference type="EMBL" id="KQ995678">
    <property type="protein sequence ID" value="KZV46322.1"/>
    <property type="molecule type" value="Genomic_DNA"/>
</dbReference>
<organism evidence="2 3">
    <name type="scientific">Dorcoceras hygrometricum</name>
    <dbReference type="NCBI Taxonomy" id="472368"/>
    <lineage>
        <taxon>Eukaryota</taxon>
        <taxon>Viridiplantae</taxon>
        <taxon>Streptophyta</taxon>
        <taxon>Embryophyta</taxon>
        <taxon>Tracheophyta</taxon>
        <taxon>Spermatophyta</taxon>
        <taxon>Magnoliopsida</taxon>
        <taxon>eudicotyledons</taxon>
        <taxon>Gunneridae</taxon>
        <taxon>Pentapetalae</taxon>
        <taxon>asterids</taxon>
        <taxon>lamiids</taxon>
        <taxon>Lamiales</taxon>
        <taxon>Gesneriaceae</taxon>
        <taxon>Didymocarpoideae</taxon>
        <taxon>Trichosporeae</taxon>
        <taxon>Loxocarpinae</taxon>
        <taxon>Dorcoceras</taxon>
    </lineage>
</organism>
<evidence type="ECO:0000313" key="2">
    <source>
        <dbReference type="EMBL" id="KZV46322.1"/>
    </source>
</evidence>
<dbReference type="GO" id="GO:0005829">
    <property type="term" value="C:cytosol"/>
    <property type="evidence" value="ECO:0007669"/>
    <property type="project" value="TreeGrafter"/>
</dbReference>
<dbReference type="SUPFAM" id="SSF53474">
    <property type="entry name" value="alpha/beta-Hydrolases"/>
    <property type="match status" value="1"/>
</dbReference>
<dbReference type="AlphaFoldDB" id="A0A2Z7CH07"/>
<dbReference type="InterPro" id="IPR022742">
    <property type="entry name" value="Hydrolase_4"/>
</dbReference>
<evidence type="ECO:0000259" key="1">
    <source>
        <dbReference type="Pfam" id="PF12146"/>
    </source>
</evidence>
<reference evidence="2 3" key="1">
    <citation type="journal article" date="2015" name="Proc. Natl. Acad. Sci. U.S.A.">
        <title>The resurrection genome of Boea hygrometrica: A blueprint for survival of dehydration.</title>
        <authorList>
            <person name="Xiao L."/>
            <person name="Yang G."/>
            <person name="Zhang L."/>
            <person name="Yang X."/>
            <person name="Zhao S."/>
            <person name="Ji Z."/>
            <person name="Zhou Q."/>
            <person name="Hu M."/>
            <person name="Wang Y."/>
            <person name="Chen M."/>
            <person name="Xu Y."/>
            <person name="Jin H."/>
            <person name="Xiao X."/>
            <person name="Hu G."/>
            <person name="Bao F."/>
            <person name="Hu Y."/>
            <person name="Wan P."/>
            <person name="Li L."/>
            <person name="Deng X."/>
            <person name="Kuang T."/>
            <person name="Xiang C."/>
            <person name="Zhu J.K."/>
            <person name="Oliver M.J."/>
            <person name="He Y."/>
        </authorList>
    </citation>
    <scope>NUCLEOTIDE SEQUENCE [LARGE SCALE GENOMIC DNA]</scope>
    <source>
        <strain evidence="3">cv. XS01</strain>
    </source>
</reference>
<dbReference type="InterPro" id="IPR029058">
    <property type="entry name" value="AB_hydrolase_fold"/>
</dbReference>
<protein>
    <recommendedName>
        <fullName evidence="1">Serine aminopeptidase S33 domain-containing protein</fullName>
    </recommendedName>
</protein>
<gene>
    <name evidence="2" type="ORF">F511_21404</name>
</gene>
<evidence type="ECO:0000313" key="3">
    <source>
        <dbReference type="Proteomes" id="UP000250235"/>
    </source>
</evidence>
<dbReference type="PANTHER" id="PTHR42886:SF53">
    <property type="entry name" value="ALPHA_BETA-HYDROLASES SUPERFAMILY PROTEIN"/>
    <property type="match status" value="1"/>
</dbReference>
<dbReference type="Pfam" id="PF12146">
    <property type="entry name" value="Hydrolase_4"/>
    <property type="match status" value="1"/>
</dbReference>
<proteinExistence type="predicted"/>
<dbReference type="OrthoDB" id="9988524at2759"/>
<name>A0A2Z7CH07_9LAMI</name>
<sequence>MQHKIEIENKNGEKLVGVLHEAGSNEIVVVCHGLWCTKEQEIIKNISIALEHAGISVFRFDFTGNGESQGLFQFGYYREVEDIRTVIEYFGAKKRSILAILGHSKGGNVVLIYASKYHDIDVVANVSGRCHLDRGLDRLLGANFEEQIRRDGYIDIEKGETGGGVKRVTEESLIERLNTNMHEVCLSIDKSCRVLTIHGSRDRVVKVEDAEEFNKIIPNHRLHVIKGANHGYTKHQNELASTIVLYMQEYLQLCRDK</sequence>
<dbReference type="PANTHER" id="PTHR42886">
    <property type="entry name" value="RE40534P-RELATED"/>
    <property type="match status" value="1"/>
</dbReference>
<keyword evidence="3" id="KW-1185">Reference proteome</keyword>
<dbReference type="Gene3D" id="3.40.50.1820">
    <property type="entry name" value="alpha/beta hydrolase"/>
    <property type="match status" value="1"/>
</dbReference>
<accession>A0A2Z7CH07</accession>
<dbReference type="Proteomes" id="UP000250235">
    <property type="component" value="Unassembled WGS sequence"/>
</dbReference>
<feature type="domain" description="Serine aminopeptidase S33" evidence="1">
    <location>
        <begin position="26"/>
        <end position="124"/>
    </location>
</feature>